<feature type="transmembrane region" description="Helical" evidence="9">
    <location>
        <begin position="56"/>
        <end position="80"/>
    </location>
</feature>
<evidence type="ECO:0000256" key="9">
    <source>
        <dbReference type="RuleBase" id="RU367022"/>
    </source>
</evidence>
<evidence type="ECO:0000256" key="7">
    <source>
        <dbReference type="ARBA" id="ARBA00023065"/>
    </source>
</evidence>
<evidence type="ECO:0000313" key="12">
    <source>
        <dbReference type="Proteomes" id="UP000000763"/>
    </source>
</evidence>
<dbReference type="Pfam" id="PF04145">
    <property type="entry name" value="Ctr"/>
    <property type="match status" value="1"/>
</dbReference>
<feature type="region of interest" description="Disordered" evidence="10">
    <location>
        <begin position="1"/>
        <end position="21"/>
    </location>
</feature>
<keyword evidence="6 9" id="KW-0186">Copper</keyword>
<protein>
    <recommendedName>
        <fullName evidence="9">Copper transport protein</fullName>
    </recommendedName>
</protein>
<dbReference type="KEGG" id="dosa:Os03g0370800"/>
<keyword evidence="8 9" id="KW-0472">Membrane</keyword>
<dbReference type="Gramene" id="Os03t0370800-00">
    <property type="protein sequence ID" value="Os03t0370800-00"/>
    <property type="gene ID" value="Os03g0370800"/>
</dbReference>
<dbReference type="GO" id="GO:0016020">
    <property type="term" value="C:membrane"/>
    <property type="evidence" value="ECO:0007669"/>
    <property type="project" value="UniProtKB-SubCell"/>
</dbReference>
<evidence type="ECO:0000256" key="1">
    <source>
        <dbReference type="ARBA" id="ARBA00006921"/>
    </source>
</evidence>
<sequence length="183" mass="18896">MAMPMPMPPPGPGGDAPPAPTMMPGMAMPMTTGMSFTWGHRAVVLFPRWPGDRAGVGMYFLCLLLVLALAALAEALSAASRRLDLDLDLSRSRGRRRRRRQQLLAAGVHAARMGLAYLVMLAVMSFNAGVLLAAVAGHAAGFLLARSGLLGSRAAAPEIDGAAAAAAATSNGSSLHPSSEPKP</sequence>
<evidence type="ECO:0000256" key="2">
    <source>
        <dbReference type="ARBA" id="ARBA00022448"/>
    </source>
</evidence>
<dbReference type="InterPro" id="IPR007274">
    <property type="entry name" value="Cop_transporter"/>
</dbReference>
<keyword evidence="4 9" id="KW-0187">Copper transport</keyword>
<evidence type="ECO:0000256" key="10">
    <source>
        <dbReference type="SAM" id="MobiDB-lite"/>
    </source>
</evidence>
<organism evidence="11 12">
    <name type="scientific">Oryza sativa subsp. japonica</name>
    <name type="common">Rice</name>
    <dbReference type="NCBI Taxonomy" id="39947"/>
    <lineage>
        <taxon>Eukaryota</taxon>
        <taxon>Viridiplantae</taxon>
        <taxon>Streptophyta</taxon>
        <taxon>Embryophyta</taxon>
        <taxon>Tracheophyta</taxon>
        <taxon>Spermatophyta</taxon>
        <taxon>Magnoliopsida</taxon>
        <taxon>Liliopsida</taxon>
        <taxon>Poales</taxon>
        <taxon>Poaceae</taxon>
        <taxon>BOP clade</taxon>
        <taxon>Oryzoideae</taxon>
        <taxon>Oryzeae</taxon>
        <taxon>Oryzinae</taxon>
        <taxon>Oryza</taxon>
        <taxon>Oryza sativa</taxon>
    </lineage>
</organism>
<feature type="transmembrane region" description="Helical" evidence="9">
    <location>
        <begin position="101"/>
        <end position="120"/>
    </location>
</feature>
<feature type="transmembrane region" description="Helical" evidence="9">
    <location>
        <begin position="126"/>
        <end position="145"/>
    </location>
</feature>
<dbReference type="PANTHER" id="PTHR12483:SF42">
    <property type="entry name" value="COPPER TRANSPORTER 4"/>
    <property type="match status" value="1"/>
</dbReference>
<dbReference type="OMA" id="DDHTHGM"/>
<evidence type="ECO:0000256" key="3">
    <source>
        <dbReference type="ARBA" id="ARBA00022692"/>
    </source>
</evidence>
<evidence type="ECO:0000256" key="6">
    <source>
        <dbReference type="ARBA" id="ARBA00023008"/>
    </source>
</evidence>
<dbReference type="PANTHER" id="PTHR12483">
    <property type="entry name" value="SOLUTE CARRIER FAMILY 31 COPPER TRANSPORTERS"/>
    <property type="match status" value="1"/>
</dbReference>
<keyword evidence="7 9" id="KW-0406">Ion transport</keyword>
<evidence type="ECO:0000313" key="11">
    <source>
        <dbReference type="EMBL" id="AAG46144.1"/>
    </source>
</evidence>
<accession>A0A5S6R7L0</accession>
<keyword evidence="5 9" id="KW-1133">Transmembrane helix</keyword>
<proteinExistence type="inferred from homology"/>
<dbReference type="EMBL" id="AC082644">
    <property type="protein sequence ID" value="AAG46144.1"/>
    <property type="molecule type" value="Genomic_DNA"/>
</dbReference>
<evidence type="ECO:0000256" key="4">
    <source>
        <dbReference type="ARBA" id="ARBA00022796"/>
    </source>
</evidence>
<reference evidence="12" key="1">
    <citation type="journal article" date="2005" name="Nature">
        <title>The map-based sequence of the rice genome.</title>
        <authorList>
            <consortium name="International rice genome sequencing project (IRGSP)"/>
            <person name="Matsumoto T."/>
            <person name="Wu J."/>
            <person name="Kanamori H."/>
            <person name="Katayose Y."/>
            <person name="Fujisawa M."/>
            <person name="Namiki N."/>
            <person name="Mizuno H."/>
            <person name="Yamamoto K."/>
            <person name="Antonio B.A."/>
            <person name="Baba T."/>
            <person name="Sakata K."/>
            <person name="Nagamura Y."/>
            <person name="Aoki H."/>
            <person name="Arikawa K."/>
            <person name="Arita K."/>
            <person name="Bito T."/>
            <person name="Chiden Y."/>
            <person name="Fujitsuka N."/>
            <person name="Fukunaka R."/>
            <person name="Hamada M."/>
            <person name="Harada C."/>
            <person name="Hayashi A."/>
            <person name="Hijishita S."/>
            <person name="Honda M."/>
            <person name="Hosokawa S."/>
            <person name="Ichikawa Y."/>
            <person name="Idonuma A."/>
            <person name="Iijima M."/>
            <person name="Ikeda M."/>
            <person name="Ikeno M."/>
            <person name="Ito K."/>
            <person name="Ito S."/>
            <person name="Ito T."/>
            <person name="Ito Y."/>
            <person name="Ito Y."/>
            <person name="Iwabuchi A."/>
            <person name="Kamiya K."/>
            <person name="Karasawa W."/>
            <person name="Kurita K."/>
            <person name="Katagiri S."/>
            <person name="Kikuta A."/>
            <person name="Kobayashi H."/>
            <person name="Kobayashi N."/>
            <person name="Machita K."/>
            <person name="Maehara T."/>
            <person name="Masukawa M."/>
            <person name="Mizubayashi T."/>
            <person name="Mukai Y."/>
            <person name="Nagasaki H."/>
            <person name="Nagata Y."/>
            <person name="Naito S."/>
            <person name="Nakashima M."/>
            <person name="Nakama Y."/>
            <person name="Nakamichi Y."/>
            <person name="Nakamura M."/>
            <person name="Meguro A."/>
            <person name="Negishi M."/>
            <person name="Ohta I."/>
            <person name="Ohta T."/>
            <person name="Okamoto M."/>
            <person name="Ono N."/>
            <person name="Saji S."/>
            <person name="Sakaguchi M."/>
            <person name="Sakai K."/>
            <person name="Shibata M."/>
            <person name="Shimokawa T."/>
            <person name="Song J."/>
            <person name="Takazaki Y."/>
            <person name="Terasawa K."/>
            <person name="Tsugane M."/>
            <person name="Tsuji K."/>
            <person name="Ueda S."/>
            <person name="Waki K."/>
            <person name="Yamagata H."/>
            <person name="Yamamoto M."/>
            <person name="Yamamoto S."/>
            <person name="Yamane H."/>
            <person name="Yoshiki S."/>
            <person name="Yoshihara R."/>
            <person name="Yukawa K."/>
            <person name="Zhong H."/>
            <person name="Yano M."/>
            <person name="Yuan Q."/>
            <person name="Ouyang S."/>
            <person name="Liu J."/>
            <person name="Jones K.M."/>
            <person name="Gansberger K."/>
            <person name="Moffat K."/>
            <person name="Hill J."/>
            <person name="Bera J."/>
            <person name="Fadrosh D."/>
            <person name="Jin S."/>
            <person name="Johri S."/>
            <person name="Kim M."/>
            <person name="Overton L."/>
            <person name="Reardon M."/>
            <person name="Tsitrin T."/>
            <person name="Vuong H."/>
            <person name="Weaver B."/>
            <person name="Ciecko A."/>
            <person name="Tallon L."/>
            <person name="Jackson J."/>
            <person name="Pai G."/>
            <person name="Aken S.V."/>
            <person name="Utterback T."/>
            <person name="Reidmuller S."/>
            <person name="Feldblyum T."/>
            <person name="Hsiao J."/>
            <person name="Zismann V."/>
            <person name="Iobst S."/>
            <person name="de Vazeille A.R."/>
            <person name="Buell C.R."/>
            <person name="Ying K."/>
            <person name="Li Y."/>
            <person name="Lu T."/>
            <person name="Huang Y."/>
            <person name="Zhao Q."/>
            <person name="Feng Q."/>
            <person name="Zhang L."/>
            <person name="Zhu J."/>
            <person name="Weng Q."/>
            <person name="Mu J."/>
            <person name="Lu Y."/>
            <person name="Fan D."/>
            <person name="Liu Y."/>
            <person name="Guan J."/>
            <person name="Zhang Y."/>
            <person name="Yu S."/>
            <person name="Liu X."/>
            <person name="Zhang Y."/>
            <person name="Hong G."/>
            <person name="Han B."/>
            <person name="Choisne N."/>
            <person name="Demange N."/>
            <person name="Orjeda G."/>
            <person name="Samain S."/>
            <person name="Cattolico L."/>
            <person name="Pelletier E."/>
            <person name="Couloux A."/>
            <person name="Segurens B."/>
            <person name="Wincker P."/>
            <person name="D'Hont A."/>
            <person name="Scarpelli C."/>
            <person name="Weissenbach J."/>
            <person name="Salanoubat M."/>
            <person name="Quetier F."/>
            <person name="Yu Y."/>
            <person name="Kim H.R."/>
            <person name="Rambo T."/>
            <person name="Currie J."/>
            <person name="Collura K."/>
            <person name="Luo M."/>
            <person name="Yang T."/>
            <person name="Ammiraju J.S.S."/>
            <person name="Engler F."/>
            <person name="Soderlund C."/>
            <person name="Wing R.A."/>
            <person name="Palmer L.E."/>
            <person name="de la Bastide M."/>
            <person name="Spiegel L."/>
            <person name="Nascimento L."/>
            <person name="Zutavern T."/>
            <person name="O'Shaughnessy A."/>
            <person name="Dike S."/>
            <person name="Dedhia N."/>
            <person name="Preston R."/>
            <person name="Balija V."/>
            <person name="McCombie W.R."/>
            <person name="Chow T."/>
            <person name="Chen H."/>
            <person name="Chung M."/>
            <person name="Chen C."/>
            <person name="Shaw J."/>
            <person name="Wu H."/>
            <person name="Hsiao K."/>
            <person name="Chao Y."/>
            <person name="Chu M."/>
            <person name="Cheng C."/>
            <person name="Hour A."/>
            <person name="Lee P."/>
            <person name="Lin S."/>
            <person name="Lin Y."/>
            <person name="Liou J."/>
            <person name="Liu S."/>
            <person name="Hsing Y."/>
            <person name="Raghuvanshi S."/>
            <person name="Mohanty A."/>
            <person name="Bharti A.K."/>
            <person name="Gaur A."/>
            <person name="Gupta V."/>
            <person name="Kumar D."/>
            <person name="Ravi V."/>
            <person name="Vij S."/>
            <person name="Kapur A."/>
            <person name="Khurana P."/>
            <person name="Khurana P."/>
            <person name="Khurana J.P."/>
            <person name="Tyagi A.K."/>
            <person name="Gaikwad K."/>
            <person name="Singh A."/>
            <person name="Dalal V."/>
            <person name="Srivastava S."/>
            <person name="Dixit A."/>
            <person name="Pal A.K."/>
            <person name="Ghazi I.A."/>
            <person name="Yadav M."/>
            <person name="Pandit A."/>
            <person name="Bhargava A."/>
            <person name="Sureshbabu K."/>
            <person name="Batra K."/>
            <person name="Sharma T.R."/>
            <person name="Mohapatra T."/>
            <person name="Singh N.K."/>
            <person name="Messing J."/>
            <person name="Nelson A.B."/>
            <person name="Fuks G."/>
            <person name="Kavchok S."/>
            <person name="Keizer G."/>
            <person name="Linton E."/>
            <person name="Llaca V."/>
            <person name="Song R."/>
            <person name="Tanyolac B."/>
            <person name="Young S."/>
            <person name="Ho-Il K."/>
            <person name="Hahn J.H."/>
            <person name="Sangsakoo G."/>
            <person name="Vanavichit A."/>
            <person name="de Mattos Luiz.A.T."/>
            <person name="Zimmer P.D."/>
            <person name="Malone G."/>
            <person name="Dellagostin O."/>
            <person name="de Oliveira A.C."/>
            <person name="Bevan M."/>
            <person name="Bancroft I."/>
            <person name="Minx P."/>
            <person name="Cordum H."/>
            <person name="Wilson R."/>
            <person name="Cheng Z."/>
            <person name="Jin W."/>
            <person name="Jiang J."/>
            <person name="Leong S.A."/>
            <person name="Iwama H."/>
            <person name="Gojobori T."/>
            <person name="Itoh T."/>
            <person name="Niimura Y."/>
            <person name="Fujii Y."/>
            <person name="Habara T."/>
            <person name="Sakai H."/>
            <person name="Sato Y."/>
            <person name="Wilson G."/>
            <person name="Kumar K."/>
            <person name="McCouch S."/>
            <person name="Juretic N."/>
            <person name="Hoen D."/>
            <person name="Wright S."/>
            <person name="Bruskiewich R."/>
            <person name="Bureau T."/>
            <person name="Miyao A."/>
            <person name="Hirochika H."/>
            <person name="Nishikawa T."/>
            <person name="Kadowaki K."/>
            <person name="Sugiura M."/>
            <person name="Burr B."/>
            <person name="Sasaki T."/>
        </authorList>
    </citation>
    <scope>NUCLEOTIDE SEQUENCE [LARGE SCALE GENOMIC DNA]</scope>
    <source>
        <strain evidence="12">cv. Nipponbare</strain>
    </source>
</reference>
<dbReference type="Proteomes" id="UP000000763">
    <property type="component" value="Chromosome 3"/>
</dbReference>
<comment type="similarity">
    <text evidence="1 9">Belongs to the copper transporter (Ctr) (TC 1.A.56) family. SLC31A subfamily.</text>
</comment>
<keyword evidence="2 9" id="KW-0813">Transport</keyword>
<evidence type="ECO:0000256" key="5">
    <source>
        <dbReference type="ARBA" id="ARBA00022989"/>
    </source>
</evidence>
<reference evidence="12" key="2">
    <citation type="journal article" date="2008" name="Nucleic Acids Res.">
        <title>The rice annotation project database (RAP-DB): 2008 update.</title>
        <authorList>
            <consortium name="The rice annotation project (RAP)"/>
        </authorList>
    </citation>
    <scope>GENOME REANNOTATION</scope>
    <source>
        <strain evidence="12">cv. Nipponbare</strain>
    </source>
</reference>
<keyword evidence="3 9" id="KW-0812">Transmembrane</keyword>
<name>A0A5S6R7L0_ORYSJ</name>
<gene>
    <name evidence="11" type="ORF">OSJNBa0013M12.26</name>
</gene>
<dbReference type="AlphaFoldDB" id="A0A5S6R7L0"/>
<dbReference type="GO" id="GO:0005375">
    <property type="term" value="F:copper ion transmembrane transporter activity"/>
    <property type="evidence" value="ECO:0007669"/>
    <property type="project" value="UniProtKB-UniRule"/>
</dbReference>
<evidence type="ECO:0000256" key="8">
    <source>
        <dbReference type="ARBA" id="ARBA00023136"/>
    </source>
</evidence>
<comment type="subcellular location">
    <subcellularLocation>
        <location evidence="9">Membrane</location>
        <topology evidence="9">Multi-pass membrane protein</topology>
    </subcellularLocation>
</comment>